<organism evidence="4 5">
    <name type="scientific">Actinacidiphila acididurans</name>
    <dbReference type="NCBI Taxonomy" id="2784346"/>
    <lineage>
        <taxon>Bacteria</taxon>
        <taxon>Bacillati</taxon>
        <taxon>Actinomycetota</taxon>
        <taxon>Actinomycetes</taxon>
        <taxon>Kitasatosporales</taxon>
        <taxon>Streptomycetaceae</taxon>
        <taxon>Actinacidiphila</taxon>
    </lineage>
</organism>
<keyword evidence="4" id="KW-0067">ATP-binding</keyword>
<name>A0ABS2U3P8_9ACTN</name>
<dbReference type="GO" id="GO:0005524">
    <property type="term" value="F:ATP binding"/>
    <property type="evidence" value="ECO:0007669"/>
    <property type="project" value="UniProtKB-KW"/>
</dbReference>
<feature type="region of interest" description="Disordered" evidence="2">
    <location>
        <begin position="151"/>
        <end position="172"/>
    </location>
</feature>
<keyword evidence="4" id="KW-0547">Nucleotide-binding</keyword>
<feature type="domain" description="Histidine kinase/HSP90-like ATPase" evidence="3">
    <location>
        <begin position="15"/>
        <end position="139"/>
    </location>
</feature>
<dbReference type="Pfam" id="PF13581">
    <property type="entry name" value="HATPase_c_2"/>
    <property type="match status" value="1"/>
</dbReference>
<dbReference type="PANTHER" id="PTHR35526">
    <property type="entry name" value="ANTI-SIGMA-F FACTOR RSBW-RELATED"/>
    <property type="match status" value="1"/>
</dbReference>
<dbReference type="InterPro" id="IPR050267">
    <property type="entry name" value="Anti-sigma-factor_SerPK"/>
</dbReference>
<reference evidence="4 5" key="1">
    <citation type="submission" date="2021-01" db="EMBL/GenBank/DDBJ databases">
        <title>Streptomyces acididurans sp. nov., isolated from a peat swamp forest soil.</title>
        <authorList>
            <person name="Chantavorakit T."/>
            <person name="Duangmal K."/>
        </authorList>
    </citation>
    <scope>NUCLEOTIDE SEQUENCE [LARGE SCALE GENOMIC DNA]</scope>
    <source>
        <strain evidence="4 5">KK5PA1</strain>
    </source>
</reference>
<evidence type="ECO:0000313" key="5">
    <source>
        <dbReference type="Proteomes" id="UP000749040"/>
    </source>
</evidence>
<proteinExistence type="predicted"/>
<evidence type="ECO:0000259" key="3">
    <source>
        <dbReference type="Pfam" id="PF13581"/>
    </source>
</evidence>
<dbReference type="Gene3D" id="3.30.565.10">
    <property type="entry name" value="Histidine kinase-like ATPase, C-terminal domain"/>
    <property type="match status" value="1"/>
</dbReference>
<dbReference type="RefSeq" id="WP_205361127.1">
    <property type="nucleotide sequence ID" value="NZ_JADKYB010000020.1"/>
</dbReference>
<dbReference type="Proteomes" id="UP000749040">
    <property type="component" value="Unassembled WGS sequence"/>
</dbReference>
<dbReference type="PANTHER" id="PTHR35526:SF3">
    <property type="entry name" value="ANTI-SIGMA-F FACTOR RSBW"/>
    <property type="match status" value="1"/>
</dbReference>
<dbReference type="SUPFAM" id="SSF55874">
    <property type="entry name" value="ATPase domain of HSP90 chaperone/DNA topoisomerase II/histidine kinase"/>
    <property type="match status" value="1"/>
</dbReference>
<keyword evidence="1" id="KW-0808">Transferase</keyword>
<keyword evidence="1" id="KW-0723">Serine/threonine-protein kinase</keyword>
<keyword evidence="1" id="KW-0418">Kinase</keyword>
<accession>A0ABS2U3P8</accession>
<gene>
    <name evidence="4" type="ORF">ITX44_30260</name>
</gene>
<dbReference type="InterPro" id="IPR036890">
    <property type="entry name" value="HATPase_C_sf"/>
</dbReference>
<sequence length="172" mass="18244">MARNEQPLHSRCDVAASPSAVRSGRRHAAEILAKWGVAETVAHDALLIVSELLSNAVQHAAQPFDPADDLPDPATCSLLLWLTENGLTVSVYDADRRPPVPRNAPTDAERGRGLHLVDALCEAWGYTHSSPAPGKLVWARLAVRCAQESPSGQRSLEAAARPAASSGVVMSA</sequence>
<evidence type="ECO:0000256" key="1">
    <source>
        <dbReference type="ARBA" id="ARBA00022527"/>
    </source>
</evidence>
<dbReference type="InterPro" id="IPR003594">
    <property type="entry name" value="HATPase_dom"/>
</dbReference>
<evidence type="ECO:0000256" key="2">
    <source>
        <dbReference type="SAM" id="MobiDB-lite"/>
    </source>
</evidence>
<evidence type="ECO:0000313" key="4">
    <source>
        <dbReference type="EMBL" id="MBM9508763.1"/>
    </source>
</evidence>
<keyword evidence="5" id="KW-1185">Reference proteome</keyword>
<protein>
    <submittedName>
        <fullName evidence="4">ATP-binding protein</fullName>
    </submittedName>
</protein>
<comment type="caution">
    <text evidence="4">The sequence shown here is derived from an EMBL/GenBank/DDBJ whole genome shotgun (WGS) entry which is preliminary data.</text>
</comment>
<dbReference type="EMBL" id="JADKYB010000020">
    <property type="protein sequence ID" value="MBM9508763.1"/>
    <property type="molecule type" value="Genomic_DNA"/>
</dbReference>
<dbReference type="CDD" id="cd16936">
    <property type="entry name" value="HATPase_RsbW-like"/>
    <property type="match status" value="1"/>
</dbReference>